<reference evidence="2" key="1">
    <citation type="journal article" date="2019" name="Int. J. Syst. Evol. Microbiol.">
        <title>The Global Catalogue of Microorganisms (GCM) 10K type strain sequencing project: providing services to taxonomists for standard genome sequencing and annotation.</title>
        <authorList>
            <consortium name="The Broad Institute Genomics Platform"/>
            <consortium name="The Broad Institute Genome Sequencing Center for Infectious Disease"/>
            <person name="Wu L."/>
            <person name="Ma J."/>
        </authorList>
    </citation>
    <scope>NUCLEOTIDE SEQUENCE [LARGE SCALE GENOMIC DNA]</scope>
    <source>
        <strain evidence="2">CCUG 54527</strain>
    </source>
</reference>
<evidence type="ECO:0000313" key="2">
    <source>
        <dbReference type="Proteomes" id="UP001596170"/>
    </source>
</evidence>
<organism evidence="1 2">
    <name type="scientific">Paenisporosarcina macmurdoensis</name>
    <dbReference type="NCBI Taxonomy" id="212659"/>
    <lineage>
        <taxon>Bacteria</taxon>
        <taxon>Bacillati</taxon>
        <taxon>Bacillota</taxon>
        <taxon>Bacilli</taxon>
        <taxon>Bacillales</taxon>
        <taxon>Caryophanaceae</taxon>
        <taxon>Paenisporosarcina</taxon>
    </lineage>
</organism>
<dbReference type="InterPro" id="IPR014985">
    <property type="entry name" value="WbqC"/>
</dbReference>
<accession>A0ABW1L7A8</accession>
<dbReference type="Proteomes" id="UP001596170">
    <property type="component" value="Unassembled WGS sequence"/>
</dbReference>
<gene>
    <name evidence="1" type="ORF">ACFPYN_08445</name>
</gene>
<dbReference type="EMBL" id="JBHSRI010000009">
    <property type="protein sequence ID" value="MFC6039450.1"/>
    <property type="molecule type" value="Genomic_DNA"/>
</dbReference>
<dbReference type="Pfam" id="PF08889">
    <property type="entry name" value="WbqC"/>
    <property type="match status" value="1"/>
</dbReference>
<dbReference type="RefSeq" id="WP_377733542.1">
    <property type="nucleotide sequence ID" value="NZ_JBHSRI010000009.1"/>
</dbReference>
<comment type="caution">
    <text evidence="1">The sequence shown here is derived from an EMBL/GenBank/DDBJ whole genome shotgun (WGS) entry which is preliminary data.</text>
</comment>
<name>A0ABW1L7A8_9BACL</name>
<proteinExistence type="predicted"/>
<protein>
    <submittedName>
        <fullName evidence="1">WbqC family protein</fullName>
    </submittedName>
</protein>
<sequence>MKIVLMQPYFFPYIGYYTLIKQSDIFVVFDTAQYIRRGWVNRNRILGTNGEPIYINASIVKAPRETPINEIKLSESSEWKENILKKLEVYKHLSPYYDDVRDLVRECLENQSIHLSDLNINTLKKINNFLGIKNNITRLSDLDIEFKDIQQPDDWGLQLSKFFNAESYINAPGGENIYSKDKYLQQEVELNFYKNNLNPYDQKHVLFQKGLSIIDVMMFNSKTEIIDMIDDYRII</sequence>
<keyword evidence="2" id="KW-1185">Reference proteome</keyword>
<evidence type="ECO:0000313" key="1">
    <source>
        <dbReference type="EMBL" id="MFC6039450.1"/>
    </source>
</evidence>